<dbReference type="SUPFAM" id="SSF52540">
    <property type="entry name" value="P-loop containing nucleoside triphosphate hydrolases"/>
    <property type="match status" value="1"/>
</dbReference>
<dbReference type="Pfam" id="PF12399">
    <property type="entry name" value="BCA_ABC_TP_C"/>
    <property type="match status" value="1"/>
</dbReference>
<dbReference type="Gene3D" id="3.40.50.300">
    <property type="entry name" value="P-loop containing nucleotide triphosphate hydrolases"/>
    <property type="match status" value="1"/>
</dbReference>
<sequence length="252" mass="26581">MMSIDTAAMLEARDVHVTFGGISALSGVNLTIAPGQVFGLIGPNGAGKTTMVNVLSGFQQPTRGTVRLAGRPVAESGPSRAARAGIARSFQAGRLFKDLTVLENLMVAALGSGLRSRPARLRALEVLDWIGCGDLAAQRCDSLSYGHERRIGIGRALALGPSFALLDEPASGMNDAECEDLMHLISGIPGRFGCGVLLIEHNMQVIMGACHRIHVLDGGRSLAEGSPQEIQADPEVRRAYLGHKSDNPALHI</sequence>
<keyword evidence="4 6" id="KW-0067">ATP-binding</keyword>
<keyword evidence="2" id="KW-0472">Membrane</keyword>
<dbReference type="InterPro" id="IPR003593">
    <property type="entry name" value="AAA+_ATPase"/>
</dbReference>
<dbReference type="InterPro" id="IPR051120">
    <property type="entry name" value="ABC_AA/LPS_Transport"/>
</dbReference>
<accession>A0A6S6YRN3</accession>
<dbReference type="EMBL" id="CADIJX010000002">
    <property type="protein sequence ID" value="CAB3637484.1"/>
    <property type="molecule type" value="Genomic_DNA"/>
</dbReference>
<dbReference type="AlphaFoldDB" id="A0A6S6YRN3"/>
<gene>
    <name evidence="6" type="primary">lptB_5</name>
    <name evidence="6" type="ORF">LMG3431_01781</name>
</gene>
<evidence type="ECO:0000256" key="4">
    <source>
        <dbReference type="ARBA" id="ARBA00022840"/>
    </source>
</evidence>
<dbReference type="InterPro" id="IPR027417">
    <property type="entry name" value="P-loop_NTPase"/>
</dbReference>
<keyword evidence="7" id="KW-1185">Reference proteome</keyword>
<dbReference type="Proteomes" id="UP000494108">
    <property type="component" value="Unassembled WGS sequence"/>
</dbReference>
<dbReference type="Pfam" id="PF00005">
    <property type="entry name" value="ABC_tran"/>
    <property type="match status" value="1"/>
</dbReference>
<keyword evidence="2" id="KW-1003">Cell membrane</keyword>
<feature type="domain" description="ABC transporter" evidence="5">
    <location>
        <begin position="10"/>
        <end position="243"/>
    </location>
</feature>
<dbReference type="PANTHER" id="PTHR45772">
    <property type="entry name" value="CONSERVED COMPONENT OF ABC TRANSPORTER FOR NATURAL AMINO ACIDS-RELATED"/>
    <property type="match status" value="1"/>
</dbReference>
<evidence type="ECO:0000313" key="6">
    <source>
        <dbReference type="EMBL" id="CAB3637484.1"/>
    </source>
</evidence>
<evidence type="ECO:0000256" key="3">
    <source>
        <dbReference type="ARBA" id="ARBA00022741"/>
    </source>
</evidence>
<organism evidence="6 7">
    <name type="scientific">Achromobacter pestifer</name>
    <dbReference type="NCBI Taxonomy" id="1353889"/>
    <lineage>
        <taxon>Bacteria</taxon>
        <taxon>Pseudomonadati</taxon>
        <taxon>Pseudomonadota</taxon>
        <taxon>Betaproteobacteria</taxon>
        <taxon>Burkholderiales</taxon>
        <taxon>Alcaligenaceae</taxon>
        <taxon>Achromobacter</taxon>
    </lineage>
</organism>
<keyword evidence="6" id="KW-0378">Hydrolase</keyword>
<reference evidence="6 7" key="1">
    <citation type="submission" date="2020-04" db="EMBL/GenBank/DDBJ databases">
        <authorList>
            <person name="De Canck E."/>
        </authorList>
    </citation>
    <scope>NUCLEOTIDE SEQUENCE [LARGE SCALE GENOMIC DNA]</scope>
    <source>
        <strain evidence="6 7">LMG 3431</strain>
    </source>
</reference>
<proteinExistence type="predicted"/>
<dbReference type="CDD" id="cd03219">
    <property type="entry name" value="ABC_Mj1267_LivG_branched"/>
    <property type="match status" value="1"/>
</dbReference>
<dbReference type="GO" id="GO:0005886">
    <property type="term" value="C:plasma membrane"/>
    <property type="evidence" value="ECO:0007669"/>
    <property type="project" value="TreeGrafter"/>
</dbReference>
<dbReference type="PROSITE" id="PS50893">
    <property type="entry name" value="ABC_TRANSPORTER_2"/>
    <property type="match status" value="1"/>
</dbReference>
<dbReference type="InterPro" id="IPR003439">
    <property type="entry name" value="ABC_transporter-like_ATP-bd"/>
</dbReference>
<keyword evidence="1" id="KW-0813">Transport</keyword>
<evidence type="ECO:0000313" key="7">
    <source>
        <dbReference type="Proteomes" id="UP000494108"/>
    </source>
</evidence>
<evidence type="ECO:0000259" key="5">
    <source>
        <dbReference type="PROSITE" id="PS50893"/>
    </source>
</evidence>
<evidence type="ECO:0000256" key="2">
    <source>
        <dbReference type="ARBA" id="ARBA00022475"/>
    </source>
</evidence>
<name>A0A6S6YRN3_9BURK</name>
<dbReference type="GO" id="GO:0005524">
    <property type="term" value="F:ATP binding"/>
    <property type="evidence" value="ECO:0007669"/>
    <property type="project" value="UniProtKB-KW"/>
</dbReference>
<dbReference type="EC" id="3.6.3.-" evidence="6"/>
<protein>
    <submittedName>
        <fullName evidence="6">Lipopolysaccharide export system ATP-binding protein LptB</fullName>
        <ecNumber evidence="6">3.6.3.-</ecNumber>
    </submittedName>
</protein>
<keyword evidence="3" id="KW-0547">Nucleotide-binding</keyword>
<evidence type="ECO:0000256" key="1">
    <source>
        <dbReference type="ARBA" id="ARBA00022448"/>
    </source>
</evidence>
<dbReference type="GO" id="GO:0016887">
    <property type="term" value="F:ATP hydrolysis activity"/>
    <property type="evidence" value="ECO:0007669"/>
    <property type="project" value="InterPro"/>
</dbReference>
<dbReference type="SMART" id="SM00382">
    <property type="entry name" value="AAA"/>
    <property type="match status" value="1"/>
</dbReference>
<dbReference type="InterPro" id="IPR032823">
    <property type="entry name" value="BCA_ABC_TP_C"/>
</dbReference>